<name>A0A5J6T496_9CAUD</name>
<feature type="compositionally biased region" description="Basic and acidic residues" evidence="1">
    <location>
        <begin position="1"/>
        <end position="13"/>
    </location>
</feature>
<accession>A0A5J6T496</accession>
<organism evidence="2 3">
    <name type="scientific">Mycobacterium phage Jeeves</name>
    <dbReference type="NCBI Taxonomy" id="2652402"/>
    <lineage>
        <taxon>Viruses</taxon>
        <taxon>Duplodnaviria</taxon>
        <taxon>Heunggongvirae</taxon>
        <taxon>Uroviricota</taxon>
        <taxon>Caudoviricetes</taxon>
        <taxon>Luchadorvirus</taxon>
        <taxon>Luchadorvirus jeeves</taxon>
        <taxon>Lucadorvirus jeeves</taxon>
    </lineage>
</organism>
<gene>
    <name evidence="2" type="primary">86</name>
    <name evidence="2" type="ORF">SEA_JEEVES_86</name>
</gene>
<protein>
    <submittedName>
        <fullName evidence="2">Uncharacterized protein</fullName>
    </submittedName>
</protein>
<keyword evidence="3" id="KW-1185">Reference proteome</keyword>
<dbReference type="RefSeq" id="YP_010104396.1">
    <property type="nucleotide sequence ID" value="NC_055817.1"/>
</dbReference>
<evidence type="ECO:0000313" key="2">
    <source>
        <dbReference type="EMBL" id="QFG04561.1"/>
    </source>
</evidence>
<dbReference type="Proteomes" id="UP000327532">
    <property type="component" value="Segment"/>
</dbReference>
<feature type="region of interest" description="Disordered" evidence="1">
    <location>
        <begin position="1"/>
        <end position="46"/>
    </location>
</feature>
<feature type="compositionally biased region" description="Basic and acidic residues" evidence="1">
    <location>
        <begin position="25"/>
        <end position="46"/>
    </location>
</feature>
<dbReference type="KEGG" id="vg:65122341"/>
<evidence type="ECO:0000313" key="3">
    <source>
        <dbReference type="Proteomes" id="UP000327532"/>
    </source>
</evidence>
<evidence type="ECO:0000256" key="1">
    <source>
        <dbReference type="SAM" id="MobiDB-lite"/>
    </source>
</evidence>
<proteinExistence type="predicted"/>
<dbReference type="EMBL" id="MN310541">
    <property type="protein sequence ID" value="QFG04561.1"/>
    <property type="molecule type" value="Genomic_DNA"/>
</dbReference>
<sequence>MTDRGREHAERRAAQAAAARKHDNRKREEKYPGKGNRSDWKKDKAR</sequence>
<reference evidence="2 3" key="1">
    <citation type="submission" date="2019-08" db="EMBL/GenBank/DDBJ databases">
        <authorList>
            <person name="Pratt D."/>
            <person name="Casey M."/>
            <person name="Delaney K."/>
            <person name="Garza G."/>
            <person name="Hunt M."/>
            <person name="Riley S."/>
            <person name="Reid J."/>
            <person name="Ettinger A.-S.H."/>
            <person name="Ettinger W.F."/>
            <person name="Fay M."/>
            <person name="Mckenzie S.K."/>
            <person name="Anders K.R."/>
            <person name="Garlena R.A."/>
            <person name="Russell D.A."/>
            <person name="Pope W.H."/>
            <person name="Jacobs-Sera D."/>
            <person name="Hatfull G.F."/>
        </authorList>
    </citation>
    <scope>NUCLEOTIDE SEQUENCE [LARGE SCALE GENOMIC DNA]</scope>
</reference>
<dbReference type="GeneID" id="65122341"/>